<dbReference type="PANTHER" id="PTHR46248:SF12">
    <property type="entry name" value="TERNARY COMPLEX FACTOR MIP1 LEUCINE-ZIPPER PROTEIN"/>
    <property type="match status" value="1"/>
</dbReference>
<feature type="non-terminal residue" evidence="2">
    <location>
        <position position="134"/>
    </location>
</feature>
<proteinExistence type="predicted"/>
<dbReference type="AlphaFoldDB" id="A0A1J6IFA5"/>
<dbReference type="Proteomes" id="UP000187609">
    <property type="component" value="Unassembled WGS sequence"/>
</dbReference>
<evidence type="ECO:0000313" key="2">
    <source>
        <dbReference type="EMBL" id="OIS97626.1"/>
    </source>
</evidence>
<reference evidence="2" key="1">
    <citation type="submission" date="2016-11" db="EMBL/GenBank/DDBJ databases">
        <title>The genome of Nicotiana attenuata.</title>
        <authorList>
            <person name="Xu S."/>
            <person name="Brockmoeller T."/>
            <person name="Gaquerel E."/>
            <person name="Navarro A."/>
            <person name="Kuhl H."/>
            <person name="Gase K."/>
            <person name="Ling Z."/>
            <person name="Zhou W."/>
            <person name="Kreitzer C."/>
            <person name="Stanke M."/>
            <person name="Tang H."/>
            <person name="Lyons E."/>
            <person name="Pandey P."/>
            <person name="Pandey S.P."/>
            <person name="Timmermann B."/>
            <person name="Baldwin I.T."/>
        </authorList>
    </citation>
    <scope>NUCLEOTIDE SEQUENCE [LARGE SCALE GENOMIC DNA]</scope>
    <source>
        <strain evidence="2">UT</strain>
    </source>
</reference>
<accession>A0A1J6IFA5</accession>
<evidence type="ECO:0000259" key="1">
    <source>
        <dbReference type="Pfam" id="PF04784"/>
    </source>
</evidence>
<protein>
    <recommendedName>
        <fullName evidence="1">DUF547 domain-containing protein</fullName>
    </recommendedName>
</protein>
<dbReference type="OMA" id="KLEGWSH"/>
<dbReference type="EMBL" id="MJEQ01037192">
    <property type="protein sequence ID" value="OIS97626.1"/>
    <property type="molecule type" value="Genomic_DNA"/>
</dbReference>
<feature type="domain" description="DUF547" evidence="1">
    <location>
        <begin position="63"/>
        <end position="127"/>
    </location>
</feature>
<dbReference type="PANTHER" id="PTHR46248">
    <property type="entry name" value="EXPRESSED PROTEIN"/>
    <property type="match status" value="1"/>
</dbReference>
<comment type="caution">
    <text evidence="2">The sequence shown here is derived from an EMBL/GenBank/DDBJ whole genome shotgun (WGS) entry which is preliminary data.</text>
</comment>
<gene>
    <name evidence="2" type="ORF">A4A49_42906</name>
</gene>
<dbReference type="InterPro" id="IPR006869">
    <property type="entry name" value="DUF547"/>
</dbReference>
<evidence type="ECO:0000313" key="3">
    <source>
        <dbReference type="Proteomes" id="UP000187609"/>
    </source>
</evidence>
<dbReference type="Gramene" id="OIS97626">
    <property type="protein sequence ID" value="OIS97626"/>
    <property type="gene ID" value="A4A49_42906"/>
</dbReference>
<name>A0A1J6IFA5_NICAT</name>
<organism evidence="2 3">
    <name type="scientific">Nicotiana attenuata</name>
    <name type="common">Coyote tobacco</name>
    <dbReference type="NCBI Taxonomy" id="49451"/>
    <lineage>
        <taxon>Eukaryota</taxon>
        <taxon>Viridiplantae</taxon>
        <taxon>Streptophyta</taxon>
        <taxon>Embryophyta</taxon>
        <taxon>Tracheophyta</taxon>
        <taxon>Spermatophyta</taxon>
        <taxon>Magnoliopsida</taxon>
        <taxon>eudicotyledons</taxon>
        <taxon>Gunneridae</taxon>
        <taxon>Pentapetalae</taxon>
        <taxon>asterids</taxon>
        <taxon>lamiids</taxon>
        <taxon>Solanales</taxon>
        <taxon>Solanaceae</taxon>
        <taxon>Nicotianoideae</taxon>
        <taxon>Nicotianeae</taxon>
        <taxon>Nicotiana</taxon>
    </lineage>
</organism>
<dbReference type="Pfam" id="PF04784">
    <property type="entry name" value="DUF547"/>
    <property type="match status" value="1"/>
</dbReference>
<dbReference type="STRING" id="49451.A0A1J6IFA5"/>
<sequence length="134" mass="15263">MGKESYRIRTASVQNLGSKIFGGYRYILNIDANSVNLNWKTNASFLIHRLKILLGKLSSAKLEGWSHQQKLAFWINTYNSCVMNAFLEHGIPETAEQVVSLMQKATINVGGHLLNAIMIEHFILSLRLPYHLKY</sequence>
<keyword evidence="3" id="KW-1185">Reference proteome</keyword>